<organism evidence="1 2">
    <name type="scientific">Rotaria magnacalcarata</name>
    <dbReference type="NCBI Taxonomy" id="392030"/>
    <lineage>
        <taxon>Eukaryota</taxon>
        <taxon>Metazoa</taxon>
        <taxon>Spiralia</taxon>
        <taxon>Gnathifera</taxon>
        <taxon>Rotifera</taxon>
        <taxon>Eurotatoria</taxon>
        <taxon>Bdelloidea</taxon>
        <taxon>Philodinida</taxon>
        <taxon>Philodinidae</taxon>
        <taxon>Rotaria</taxon>
    </lineage>
</organism>
<proteinExistence type="predicted"/>
<accession>A0A8S2N957</accession>
<sequence>MTSRTTQWRRRQRVRHFLCDNALNDAVPVNLIENDSSYFSQHDVYVLREAQVENNANNRNNFDKQSNSFSTYIDDQIQSTEDGQPYVLEEIQPDEIIEDQEVEDMNFFNLKDEVKQPIINGGYDIVQHFVIFLTAIDKRINLLDNIFQHAIKVRFLECAPITKT</sequence>
<dbReference type="EMBL" id="CAJOBJ010004043">
    <property type="protein sequence ID" value="CAF3987095.1"/>
    <property type="molecule type" value="Genomic_DNA"/>
</dbReference>
<dbReference type="Proteomes" id="UP000681720">
    <property type="component" value="Unassembled WGS sequence"/>
</dbReference>
<evidence type="ECO:0000313" key="2">
    <source>
        <dbReference type="Proteomes" id="UP000681720"/>
    </source>
</evidence>
<name>A0A8S2N957_9BILA</name>
<reference evidence="1" key="1">
    <citation type="submission" date="2021-02" db="EMBL/GenBank/DDBJ databases">
        <authorList>
            <person name="Nowell W R."/>
        </authorList>
    </citation>
    <scope>NUCLEOTIDE SEQUENCE</scope>
</reference>
<evidence type="ECO:0000313" key="1">
    <source>
        <dbReference type="EMBL" id="CAF3987095.1"/>
    </source>
</evidence>
<protein>
    <submittedName>
        <fullName evidence="1">Uncharacterized protein</fullName>
    </submittedName>
</protein>
<dbReference type="AlphaFoldDB" id="A0A8S2N957"/>
<comment type="caution">
    <text evidence="1">The sequence shown here is derived from an EMBL/GenBank/DDBJ whole genome shotgun (WGS) entry which is preliminary data.</text>
</comment>
<gene>
    <name evidence="1" type="ORF">GIL414_LOCUS11000</name>
</gene>